<protein>
    <recommendedName>
        <fullName evidence="4">GH10 domain-containing protein</fullName>
    </recommendedName>
</protein>
<dbReference type="GO" id="GO:0004553">
    <property type="term" value="F:hydrolase activity, hydrolyzing O-glycosyl compounds"/>
    <property type="evidence" value="ECO:0007669"/>
    <property type="project" value="InterPro"/>
</dbReference>
<dbReference type="Gene3D" id="3.20.20.80">
    <property type="entry name" value="Glycosidases"/>
    <property type="match status" value="1"/>
</dbReference>
<keyword evidence="3" id="KW-0624">Polysaccharide degradation</keyword>
<keyword evidence="1" id="KW-0378">Hydrolase</keyword>
<sequence>MNRKWGRVTLIFALIVLMFTTISVLVFKNNNTNLEIGATLSTTYSKELGLDPIEVLQASISDLGIKKYRVPIYWSEIERVNNVYDYTEMDKIMEIARANDLKLTLVIGQKVPRWPECFIPDWAEKMQEQERDYEIMEFIEATVNRYRDSENVERWQIENESFFPFGKCLQLNPGLIQNEINLVRAMDDKPIQLTVSGEQSLWVWRALPADVLGVSLYRKVYDKNFGEIIFPYTALMYNIQRRVANIFVDKVIISELQAEPWGVGSYIYPITNNLDKAYAEFTLENLAENLVFAKRTGADEVYLWGIEWWYFLKVNNDARLWDGAELLLSREL</sequence>
<dbReference type="GO" id="GO:0000272">
    <property type="term" value="P:polysaccharide catabolic process"/>
    <property type="evidence" value="ECO:0007669"/>
    <property type="project" value="UniProtKB-KW"/>
</dbReference>
<dbReference type="InterPro" id="IPR001000">
    <property type="entry name" value="GH10_dom"/>
</dbReference>
<name>A0A2M7XFG1_9BACT</name>
<proteinExistence type="predicted"/>
<dbReference type="SUPFAM" id="SSF51445">
    <property type="entry name" value="(Trans)glycosidases"/>
    <property type="match status" value="1"/>
</dbReference>
<evidence type="ECO:0000256" key="2">
    <source>
        <dbReference type="ARBA" id="ARBA00023277"/>
    </source>
</evidence>
<evidence type="ECO:0000313" key="5">
    <source>
        <dbReference type="EMBL" id="PJA46617.1"/>
    </source>
</evidence>
<feature type="domain" description="GH10" evidence="4">
    <location>
        <begin position="74"/>
        <end position="164"/>
    </location>
</feature>
<dbReference type="InterPro" id="IPR017853">
    <property type="entry name" value="GH"/>
</dbReference>
<evidence type="ECO:0000259" key="4">
    <source>
        <dbReference type="Pfam" id="PF00331"/>
    </source>
</evidence>
<dbReference type="Proteomes" id="UP000231263">
    <property type="component" value="Unassembled WGS sequence"/>
</dbReference>
<dbReference type="AlphaFoldDB" id="A0A2M7XFG1"/>
<evidence type="ECO:0000256" key="1">
    <source>
        <dbReference type="ARBA" id="ARBA00022801"/>
    </source>
</evidence>
<accession>A0A2M7XFG1</accession>
<keyword evidence="2" id="KW-0119">Carbohydrate metabolism</keyword>
<evidence type="ECO:0000256" key="3">
    <source>
        <dbReference type="ARBA" id="ARBA00023326"/>
    </source>
</evidence>
<dbReference type="EMBL" id="PFWT01000009">
    <property type="protein sequence ID" value="PJA46617.1"/>
    <property type="molecule type" value="Genomic_DNA"/>
</dbReference>
<dbReference type="Pfam" id="PF00331">
    <property type="entry name" value="Glyco_hydro_10"/>
    <property type="match status" value="1"/>
</dbReference>
<comment type="caution">
    <text evidence="5">The sequence shown here is derived from an EMBL/GenBank/DDBJ whole genome shotgun (WGS) entry which is preliminary data.</text>
</comment>
<reference evidence="6" key="1">
    <citation type="submission" date="2017-09" db="EMBL/GenBank/DDBJ databases">
        <title>Depth-based differentiation of microbial function through sediment-hosted aquifers and enrichment of novel symbionts in the deep terrestrial subsurface.</title>
        <authorList>
            <person name="Probst A.J."/>
            <person name="Ladd B."/>
            <person name="Jarett J.K."/>
            <person name="Geller-Mcgrath D.E."/>
            <person name="Sieber C.M.K."/>
            <person name="Emerson J.B."/>
            <person name="Anantharaman K."/>
            <person name="Thomas B.C."/>
            <person name="Malmstrom R."/>
            <person name="Stieglmeier M."/>
            <person name="Klingl A."/>
            <person name="Woyke T."/>
            <person name="Ryan C.M."/>
            <person name="Banfield J.F."/>
        </authorList>
    </citation>
    <scope>NUCLEOTIDE SEQUENCE [LARGE SCALE GENOMIC DNA]</scope>
</reference>
<organism evidence="5 6">
    <name type="scientific">Candidatus Uhrbacteria bacterium CG_4_9_14_3_um_filter_41_35</name>
    <dbReference type="NCBI Taxonomy" id="1975034"/>
    <lineage>
        <taxon>Bacteria</taxon>
        <taxon>Candidatus Uhriibacteriota</taxon>
    </lineage>
</organism>
<gene>
    <name evidence="5" type="ORF">CO173_02510</name>
</gene>
<evidence type="ECO:0000313" key="6">
    <source>
        <dbReference type="Proteomes" id="UP000231263"/>
    </source>
</evidence>